<gene>
    <name evidence="1" type="ORF">P9921_00925</name>
</gene>
<proteinExistence type="predicted"/>
<dbReference type="Proteomes" id="UP001174748">
    <property type="component" value="Unassembled WGS sequence"/>
</dbReference>
<comment type="caution">
    <text evidence="1">The sequence shown here is derived from an EMBL/GenBank/DDBJ whole genome shotgun (WGS) entry which is preliminary data.</text>
</comment>
<dbReference type="EMBL" id="JARTOI010000001">
    <property type="protein sequence ID" value="MDK5169054.1"/>
    <property type="molecule type" value="Genomic_DNA"/>
</dbReference>
<organism evidence="1 2">
    <name type="scientific">Serratia nevei</name>
    <dbReference type="NCBI Taxonomy" id="2703794"/>
    <lineage>
        <taxon>Bacteria</taxon>
        <taxon>Pseudomonadati</taxon>
        <taxon>Pseudomonadota</taxon>
        <taxon>Gammaproteobacteria</taxon>
        <taxon>Enterobacterales</taxon>
        <taxon>Yersiniaceae</taxon>
        <taxon>Serratia</taxon>
    </lineage>
</organism>
<name>A0ABT7G5N5_9GAMM</name>
<dbReference type="RefSeq" id="WP_285097990.1">
    <property type="nucleotide sequence ID" value="NZ_JARTOI010000001.1"/>
</dbReference>
<protein>
    <submittedName>
        <fullName evidence="1">Uncharacterized protein</fullName>
    </submittedName>
</protein>
<keyword evidence="2" id="KW-1185">Reference proteome</keyword>
<evidence type="ECO:0000313" key="2">
    <source>
        <dbReference type="Proteomes" id="UP001174748"/>
    </source>
</evidence>
<reference evidence="1" key="1">
    <citation type="submission" date="2023-01" db="EMBL/GenBank/DDBJ databases">
        <title>Genomic dissection of endemic carbapenem resistance: metallo-beta-lactamase gene dissemination through clonal, plasmid and integron transfer pathways.</title>
        <authorList>
            <person name="Macesic N."/>
        </authorList>
    </citation>
    <scope>NUCLEOTIDE SEQUENCE</scope>
    <source>
        <strain evidence="1">CPO382</strain>
    </source>
</reference>
<sequence length="245" mass="26761">MDAHVPQFSLSIEQITEAFAKQVVSTAKVNITAVIRENLPMWETKLFPVISVYEISLYEVLADILIEAGCRAAPESPAERAVFVRSVGNKVRAIRSERGELTATQKRKAARESIPAEMLRPGSRAVSHRDITTEVDMRQGAVVPPSGVVPGQSPVGGSKAVAVVSAAAGAKFSFKDALDRLRNEGAEAPWSAADDELHQAFLVMCKERGARNIADLQHHIKETEFTKNGAYTEYLTKVRRTGKSF</sequence>
<accession>A0ABT7G5N5</accession>
<evidence type="ECO:0000313" key="1">
    <source>
        <dbReference type="EMBL" id="MDK5169054.1"/>
    </source>
</evidence>